<organism evidence="2 3">
    <name type="scientific">Burkholderia ubonensis</name>
    <dbReference type="NCBI Taxonomy" id="101571"/>
    <lineage>
        <taxon>Bacteria</taxon>
        <taxon>Pseudomonadati</taxon>
        <taxon>Pseudomonadota</taxon>
        <taxon>Betaproteobacteria</taxon>
        <taxon>Burkholderiales</taxon>
        <taxon>Burkholderiaceae</taxon>
        <taxon>Burkholderia</taxon>
        <taxon>Burkholderia cepacia complex</taxon>
    </lineage>
</organism>
<feature type="transmembrane region" description="Helical" evidence="1">
    <location>
        <begin position="7"/>
        <end position="27"/>
    </location>
</feature>
<proteinExistence type="predicted"/>
<evidence type="ECO:0000313" key="2">
    <source>
        <dbReference type="EMBL" id="KVP98376.1"/>
    </source>
</evidence>
<reference evidence="2 3" key="1">
    <citation type="submission" date="2015-11" db="EMBL/GenBank/DDBJ databases">
        <title>Expanding the genomic diversity of Burkholderia species for the development of highly accurate diagnostics.</title>
        <authorList>
            <person name="Sahl J."/>
            <person name="Keim P."/>
            <person name="Wagner D."/>
        </authorList>
    </citation>
    <scope>NUCLEOTIDE SEQUENCE [LARGE SCALE GENOMIC DNA]</scope>
    <source>
        <strain evidence="2 3">MSMB1808WGS</strain>
    </source>
</reference>
<keyword evidence="1" id="KW-0472">Membrane</keyword>
<evidence type="ECO:0000256" key="1">
    <source>
        <dbReference type="SAM" id="Phobius"/>
    </source>
</evidence>
<accession>A0AAW3MYU5</accession>
<keyword evidence="1" id="KW-1133">Transmembrane helix</keyword>
<evidence type="ECO:0000313" key="3">
    <source>
        <dbReference type="Proteomes" id="UP000056453"/>
    </source>
</evidence>
<keyword evidence="1" id="KW-0812">Transmembrane</keyword>
<feature type="transmembrane region" description="Helical" evidence="1">
    <location>
        <begin position="161"/>
        <end position="184"/>
    </location>
</feature>
<sequence length="234" mass="25380">MKNSLKRVALNVTVAVIVALAFTLLFGPTNNTVAGLVFVVLTTVIGSVALQVASNRYDARLTQRMEAKDSPTWDVQLNGVKVGRITDAEYAGMQQRAFRDGRNALAQLLNLGRMALVAVDKLVVAVPVVFFWGAVALVLFAPESYTEVIREFQKADAAATAKAIAAFVQVGITVAVMSVGLMAAMGYRFGFRDYYGEAVNRMLRQHFNTPAEGDVHLFRVAADSDVEFGRVSTN</sequence>
<dbReference type="EMBL" id="LPBJ01000047">
    <property type="protein sequence ID" value="KVP98376.1"/>
    <property type="molecule type" value="Genomic_DNA"/>
</dbReference>
<dbReference type="AlphaFoldDB" id="A0AAW3MYU5"/>
<comment type="caution">
    <text evidence="2">The sequence shown here is derived from an EMBL/GenBank/DDBJ whole genome shotgun (WGS) entry which is preliminary data.</text>
</comment>
<evidence type="ECO:0008006" key="4">
    <source>
        <dbReference type="Google" id="ProtNLM"/>
    </source>
</evidence>
<dbReference type="Proteomes" id="UP000056453">
    <property type="component" value="Unassembled WGS sequence"/>
</dbReference>
<keyword evidence="3" id="KW-1185">Reference proteome</keyword>
<feature type="transmembrane region" description="Helical" evidence="1">
    <location>
        <begin position="33"/>
        <end position="54"/>
    </location>
</feature>
<protein>
    <recommendedName>
        <fullName evidence="4">ABC transmembrane type-1 domain-containing protein</fullName>
    </recommendedName>
</protein>
<name>A0AAW3MYU5_9BURK</name>
<feature type="transmembrane region" description="Helical" evidence="1">
    <location>
        <begin position="122"/>
        <end position="141"/>
    </location>
</feature>
<gene>
    <name evidence="2" type="ORF">WJ96_07600</name>
</gene>
<dbReference type="RefSeq" id="WP_059925642.1">
    <property type="nucleotide sequence ID" value="NZ_LPBG01000047.1"/>
</dbReference>